<sequence length="60" mass="6584">MQAGSHLCLAKSSVHAAIFASLCTEVAVENILFYFNPLNKRSSESLCTQAFQTTVFLDKT</sequence>
<reference evidence="1 2" key="1">
    <citation type="submission" date="2009-10" db="EMBL/GenBank/DDBJ databases">
        <authorList>
            <person name="Weinstock G."/>
            <person name="Sodergren E."/>
            <person name="Clifton S."/>
            <person name="Fulton L."/>
            <person name="Fulton B."/>
            <person name="Courtney L."/>
            <person name="Fronick C."/>
            <person name="Harrison M."/>
            <person name="Strong C."/>
            <person name="Farmer C."/>
            <person name="Delahaunty K."/>
            <person name="Markovic C."/>
            <person name="Hall O."/>
            <person name="Minx P."/>
            <person name="Tomlinson C."/>
            <person name="Mitreva M."/>
            <person name="Nelson J."/>
            <person name="Hou S."/>
            <person name="Wollam A."/>
            <person name="Pepin K.H."/>
            <person name="Johnson M."/>
            <person name="Bhonagiri V."/>
            <person name="Nash W.E."/>
            <person name="Warren W."/>
            <person name="Chinwalla A."/>
            <person name="Mardis E.R."/>
            <person name="Wilson R.K."/>
        </authorList>
    </citation>
    <scope>NUCLEOTIDE SEQUENCE [LARGE SCALE GENOMIC DNA]</scope>
    <source>
        <strain evidence="2">ATCC 25996 / DSM 4631 / NCTC 10774 / M26</strain>
    </source>
</reference>
<evidence type="ECO:0000313" key="1">
    <source>
        <dbReference type="EMBL" id="EFC88383.1"/>
    </source>
</evidence>
<dbReference type="AlphaFoldDB" id="D2ZWQ7"/>
<dbReference type="EMBL" id="ACDX02000008">
    <property type="protein sequence ID" value="EFC88383.1"/>
    <property type="molecule type" value="Genomic_DNA"/>
</dbReference>
<gene>
    <name evidence="1" type="ORF">NEIMUCOT_05055</name>
</gene>
<proteinExistence type="predicted"/>
<protein>
    <submittedName>
        <fullName evidence="1">Uncharacterized protein</fullName>
    </submittedName>
</protein>
<comment type="caution">
    <text evidence="1">The sequence shown here is derived from an EMBL/GenBank/DDBJ whole genome shotgun (WGS) entry which is preliminary data.</text>
</comment>
<name>D2ZWQ7_NEIM2</name>
<accession>D2ZWQ7</accession>
<organism evidence="1 2">
    <name type="scientific">Neisseria mucosa (strain ATCC 25996 / DSM 4631 / NCTC 10774 / M26)</name>
    <dbReference type="NCBI Taxonomy" id="546266"/>
    <lineage>
        <taxon>Bacteria</taxon>
        <taxon>Pseudomonadati</taxon>
        <taxon>Pseudomonadota</taxon>
        <taxon>Betaproteobacteria</taxon>
        <taxon>Neisseriales</taxon>
        <taxon>Neisseriaceae</taxon>
        <taxon>Neisseria</taxon>
    </lineage>
</organism>
<evidence type="ECO:0000313" key="2">
    <source>
        <dbReference type="Proteomes" id="UP000003344"/>
    </source>
</evidence>
<dbReference type="Proteomes" id="UP000003344">
    <property type="component" value="Unassembled WGS sequence"/>
</dbReference>
<dbReference type="STRING" id="546266.NEIMUCOT_05055"/>